<reference evidence="2 3" key="1">
    <citation type="journal article" date="2015" name="Microbiome">
        <title>Genomic resolution of linkages in carbon, nitrogen, and sulfur cycling among widespread estuary sediment bacteria.</title>
        <authorList>
            <person name="Baker B.J."/>
            <person name="Lazar C.S."/>
            <person name="Teske A.P."/>
            <person name="Dick G.J."/>
        </authorList>
    </citation>
    <scope>NUCLEOTIDE SEQUENCE [LARGE SCALE GENOMIC DNA]</scope>
    <source>
        <strain evidence="2">DG_26</strain>
    </source>
</reference>
<proteinExistence type="predicted"/>
<accession>A0A0S7WMM5</accession>
<dbReference type="EMBL" id="LIZT01000011">
    <property type="protein sequence ID" value="KPJ50844.1"/>
    <property type="molecule type" value="Genomic_DNA"/>
</dbReference>
<feature type="domain" description="VOC" evidence="1">
    <location>
        <begin position="4"/>
        <end position="116"/>
    </location>
</feature>
<dbReference type="InterPro" id="IPR037523">
    <property type="entry name" value="VOC_core"/>
</dbReference>
<evidence type="ECO:0000313" key="2">
    <source>
        <dbReference type="EMBL" id="KPJ50844.1"/>
    </source>
</evidence>
<dbReference type="AlphaFoldDB" id="A0A0S7WMM5"/>
<dbReference type="Proteomes" id="UP000051124">
    <property type="component" value="Unassembled WGS sequence"/>
</dbReference>
<dbReference type="PANTHER" id="PTHR33993">
    <property type="entry name" value="GLYOXALASE-RELATED"/>
    <property type="match status" value="1"/>
</dbReference>
<dbReference type="CDD" id="cd07247">
    <property type="entry name" value="SgaA_N_like"/>
    <property type="match status" value="1"/>
</dbReference>
<dbReference type="PANTHER" id="PTHR33993:SF2">
    <property type="entry name" value="VOC DOMAIN-CONTAINING PROTEIN"/>
    <property type="match status" value="1"/>
</dbReference>
<dbReference type="InterPro" id="IPR052164">
    <property type="entry name" value="Anthracycline_SecMetBiosynth"/>
</dbReference>
<dbReference type="InterPro" id="IPR029068">
    <property type="entry name" value="Glyas_Bleomycin-R_OHBP_Dase"/>
</dbReference>
<dbReference type="InterPro" id="IPR004360">
    <property type="entry name" value="Glyas_Fos-R_dOase_dom"/>
</dbReference>
<sequence length="117" mass="13141">MVHGICHVDIPCRDIARARSFYGRVFGWTFDDFGEDYVLFKTGGEVGGGLEQWHGELLAERGVTLYVEVEDIAHYLKKVSEAGGRVVKEKTKIGEKFGYYGLFTDSEGNTLGLWSRT</sequence>
<protein>
    <recommendedName>
        <fullName evidence="1">VOC domain-containing protein</fullName>
    </recommendedName>
</protein>
<organism evidence="2 3">
    <name type="scientific">candidate division TA06 bacterium DG_26</name>
    <dbReference type="NCBI Taxonomy" id="1703771"/>
    <lineage>
        <taxon>Bacteria</taxon>
        <taxon>Bacteria division TA06</taxon>
    </lineage>
</organism>
<comment type="caution">
    <text evidence="2">The sequence shown here is derived from an EMBL/GenBank/DDBJ whole genome shotgun (WGS) entry which is preliminary data.</text>
</comment>
<dbReference type="SUPFAM" id="SSF54593">
    <property type="entry name" value="Glyoxalase/Bleomycin resistance protein/Dihydroxybiphenyl dioxygenase"/>
    <property type="match status" value="1"/>
</dbReference>
<evidence type="ECO:0000259" key="1">
    <source>
        <dbReference type="PROSITE" id="PS51819"/>
    </source>
</evidence>
<dbReference type="PROSITE" id="PS51819">
    <property type="entry name" value="VOC"/>
    <property type="match status" value="1"/>
</dbReference>
<name>A0A0S7WMM5_UNCT6</name>
<dbReference type="Pfam" id="PF00903">
    <property type="entry name" value="Glyoxalase"/>
    <property type="match status" value="1"/>
</dbReference>
<dbReference type="Gene3D" id="3.10.180.10">
    <property type="entry name" value="2,3-Dihydroxybiphenyl 1,2-Dioxygenase, domain 1"/>
    <property type="match status" value="1"/>
</dbReference>
<gene>
    <name evidence="2" type="ORF">AMJ40_01660</name>
</gene>
<evidence type="ECO:0000313" key="3">
    <source>
        <dbReference type="Proteomes" id="UP000051124"/>
    </source>
</evidence>